<evidence type="ECO:0000313" key="2">
    <source>
        <dbReference type="EMBL" id="EEU43476.1"/>
    </source>
</evidence>
<dbReference type="OMA" id="RQLRWYC"/>
<name>C7YWV6_FUSV7</name>
<dbReference type="VEuPathDB" id="FungiDB:NECHADRAFT_23338"/>
<dbReference type="PANTHER" id="PTHR33112:SF16">
    <property type="entry name" value="HETEROKARYON INCOMPATIBILITY DOMAIN-CONTAINING PROTEIN"/>
    <property type="match status" value="1"/>
</dbReference>
<feature type="non-terminal residue" evidence="2">
    <location>
        <position position="1"/>
    </location>
</feature>
<protein>
    <recommendedName>
        <fullName evidence="1">Heterokaryon incompatibility domain-containing protein</fullName>
    </recommendedName>
</protein>
<gene>
    <name evidence="2" type="ORF">NECHADRAFT_23338</name>
</gene>
<dbReference type="Proteomes" id="UP000005206">
    <property type="component" value="Chromosome 7"/>
</dbReference>
<dbReference type="HOGENOM" id="CLU_002639_8_3_1"/>
<feature type="domain" description="Heterokaryon incompatibility" evidence="1">
    <location>
        <begin position="63"/>
        <end position="164"/>
    </location>
</feature>
<proteinExistence type="predicted"/>
<evidence type="ECO:0000259" key="1">
    <source>
        <dbReference type="Pfam" id="PF06985"/>
    </source>
</evidence>
<feature type="non-terminal residue" evidence="2">
    <location>
        <position position="357"/>
    </location>
</feature>
<organism evidence="2 3">
    <name type="scientific">Fusarium vanettenii (strain ATCC MYA-4622 / CBS 123669 / FGSC 9596 / NRRL 45880 / 77-13-4)</name>
    <name type="common">Fusarium solani subsp. pisi</name>
    <dbReference type="NCBI Taxonomy" id="660122"/>
    <lineage>
        <taxon>Eukaryota</taxon>
        <taxon>Fungi</taxon>
        <taxon>Dikarya</taxon>
        <taxon>Ascomycota</taxon>
        <taxon>Pezizomycotina</taxon>
        <taxon>Sordariomycetes</taxon>
        <taxon>Hypocreomycetidae</taxon>
        <taxon>Hypocreales</taxon>
        <taxon>Nectriaceae</taxon>
        <taxon>Fusarium</taxon>
        <taxon>Fusarium solani species complex</taxon>
        <taxon>Fusarium vanettenii</taxon>
    </lineage>
</organism>
<dbReference type="OrthoDB" id="5125733at2759"/>
<evidence type="ECO:0000313" key="3">
    <source>
        <dbReference type="Proteomes" id="UP000005206"/>
    </source>
</evidence>
<dbReference type="AlphaFoldDB" id="C7YWV6"/>
<dbReference type="PANTHER" id="PTHR33112">
    <property type="entry name" value="DOMAIN PROTEIN, PUTATIVE-RELATED"/>
    <property type="match status" value="1"/>
</dbReference>
<keyword evidence="3" id="KW-1185">Reference proteome</keyword>
<dbReference type="InterPro" id="IPR010730">
    <property type="entry name" value="HET"/>
</dbReference>
<dbReference type="InParanoid" id="C7YWV6"/>
<dbReference type="STRING" id="660122.C7YWV6"/>
<dbReference type="GeneID" id="9677081"/>
<dbReference type="KEGG" id="nhe:NECHADRAFT_23338"/>
<dbReference type="Pfam" id="PF06985">
    <property type="entry name" value="HET"/>
    <property type="match status" value="1"/>
</dbReference>
<dbReference type="eggNOG" id="ENOG502T41K">
    <property type="taxonomic scope" value="Eukaryota"/>
</dbReference>
<reference evidence="2 3" key="1">
    <citation type="journal article" date="2009" name="PLoS Genet.">
        <title>The genome of Nectria haematococca: contribution of supernumerary chromosomes to gene expansion.</title>
        <authorList>
            <person name="Coleman J.J."/>
            <person name="Rounsley S.D."/>
            <person name="Rodriguez-Carres M."/>
            <person name="Kuo A."/>
            <person name="Wasmann C.C."/>
            <person name="Grimwood J."/>
            <person name="Schmutz J."/>
            <person name="Taga M."/>
            <person name="White G.J."/>
            <person name="Zhou S."/>
            <person name="Schwartz D.C."/>
            <person name="Freitag M."/>
            <person name="Ma L.J."/>
            <person name="Danchin E.G."/>
            <person name="Henrissat B."/>
            <person name="Coutinho P.M."/>
            <person name="Nelson D.R."/>
            <person name="Straney D."/>
            <person name="Napoli C.A."/>
            <person name="Barker B.M."/>
            <person name="Gribskov M."/>
            <person name="Rep M."/>
            <person name="Kroken S."/>
            <person name="Molnar I."/>
            <person name="Rensing C."/>
            <person name="Kennell J.C."/>
            <person name="Zamora J."/>
            <person name="Farman M.L."/>
            <person name="Selker E.U."/>
            <person name="Salamov A."/>
            <person name="Shapiro H."/>
            <person name="Pangilinan J."/>
            <person name="Lindquist E."/>
            <person name="Lamers C."/>
            <person name="Grigoriev I.V."/>
            <person name="Geiser D.M."/>
            <person name="Covert S.F."/>
            <person name="Temporini E."/>
            <person name="Vanetten H.D."/>
        </authorList>
    </citation>
    <scope>NUCLEOTIDE SEQUENCE [LARGE SCALE GENOMIC DNA]</scope>
    <source>
        <strain evidence="3">ATCC MYA-4622 / CBS 123669 / FGSC 9596 / NRRL 45880 / 77-13-4</strain>
    </source>
</reference>
<sequence>FHPIVKSKEAFHKSSVLLQECLTSHTECPKPTHMNPPSRLVEVGKDSQTIRLVSTTNMATPTWAALSYCWGGPQKMETTIQNVVARQNGFPLSDLPLTTRDAIFVCRKLAISHIWIDSLCIIQDDQNDKVQELSKMPEIYQGALVTISASSSSACTEGFLHDRSPYLPAEPIDTRAWTFQEQVLSERVLEYGTQEHEFLCRRSRKEERFRLCPDSSSPREYLLTDQWVDQMSQYSSRSLTFQRDKLNAIAGVASRFAQASGLLSMEYIIGLWRPVLISGLLWYTAGHKSQKEDDIWVAPSWSWASVQGQVRWDRSARESDATVRVLSTDVQLTTESLPFGSVESGRIVLKGYLTQIT</sequence>
<accession>C7YWV6</accession>
<dbReference type="EMBL" id="GG698902">
    <property type="protein sequence ID" value="EEU43476.1"/>
    <property type="molecule type" value="Genomic_DNA"/>
</dbReference>
<dbReference type="RefSeq" id="XP_003049189.1">
    <property type="nucleotide sequence ID" value="XM_003049143.1"/>
</dbReference>